<accession>A0A316BUN4</accession>
<organism evidence="2 3">
    <name type="scientific">Pseudaminobacter salicylatoxidans</name>
    <dbReference type="NCBI Taxonomy" id="93369"/>
    <lineage>
        <taxon>Bacteria</taxon>
        <taxon>Pseudomonadati</taxon>
        <taxon>Pseudomonadota</taxon>
        <taxon>Alphaproteobacteria</taxon>
        <taxon>Hyphomicrobiales</taxon>
        <taxon>Phyllobacteriaceae</taxon>
        <taxon>Pseudaminobacter</taxon>
    </lineage>
</organism>
<dbReference type="Proteomes" id="UP000245396">
    <property type="component" value="Unassembled WGS sequence"/>
</dbReference>
<dbReference type="AlphaFoldDB" id="A0A316BUN4"/>
<comment type="caution">
    <text evidence="2">The sequence shown here is derived from an EMBL/GenBank/DDBJ whole genome shotgun (WGS) entry which is preliminary data.</text>
</comment>
<sequence>MSKRIRTPNTAGATLWTPWGPQRRSERNAQQLAVRKLLKQIAAMNKQANPLHVVKN</sequence>
<gene>
    <name evidence="2" type="ORF">C7441_11885</name>
</gene>
<dbReference type="STRING" id="1192868.GCA_000304395_04099"/>
<protein>
    <submittedName>
        <fullName evidence="2">Uncharacterized protein</fullName>
    </submittedName>
</protein>
<evidence type="ECO:0000313" key="2">
    <source>
        <dbReference type="EMBL" id="PWJ76973.1"/>
    </source>
</evidence>
<dbReference type="EMBL" id="QGGG01000018">
    <property type="protein sequence ID" value="PWJ76973.1"/>
    <property type="molecule type" value="Genomic_DNA"/>
</dbReference>
<feature type="region of interest" description="Disordered" evidence="1">
    <location>
        <begin position="1"/>
        <end position="24"/>
    </location>
</feature>
<evidence type="ECO:0000256" key="1">
    <source>
        <dbReference type="SAM" id="MobiDB-lite"/>
    </source>
</evidence>
<keyword evidence="3" id="KW-1185">Reference proteome</keyword>
<dbReference type="RefSeq" id="WP_170125206.1">
    <property type="nucleotide sequence ID" value="NZ_QGGG01000018.1"/>
</dbReference>
<evidence type="ECO:0000313" key="3">
    <source>
        <dbReference type="Proteomes" id="UP000245396"/>
    </source>
</evidence>
<name>A0A316BUN4_PSESE</name>
<reference evidence="2 3" key="1">
    <citation type="submission" date="2018-05" db="EMBL/GenBank/DDBJ databases">
        <title>Genomic Encyclopedia of Type Strains, Phase IV (KMG-IV): sequencing the most valuable type-strain genomes for metagenomic binning, comparative biology and taxonomic classification.</title>
        <authorList>
            <person name="Goeker M."/>
        </authorList>
    </citation>
    <scope>NUCLEOTIDE SEQUENCE [LARGE SCALE GENOMIC DNA]</scope>
    <source>
        <strain evidence="2 3">DSM 6986</strain>
    </source>
</reference>
<proteinExistence type="predicted"/>